<dbReference type="Proteomes" id="UP001150569">
    <property type="component" value="Unassembled WGS sequence"/>
</dbReference>
<keyword evidence="2" id="KW-1133">Transmembrane helix</keyword>
<organism evidence="4 5">
    <name type="scientific">Tieghemiomyces parasiticus</name>
    <dbReference type="NCBI Taxonomy" id="78921"/>
    <lineage>
        <taxon>Eukaryota</taxon>
        <taxon>Fungi</taxon>
        <taxon>Fungi incertae sedis</taxon>
        <taxon>Zoopagomycota</taxon>
        <taxon>Kickxellomycotina</taxon>
        <taxon>Dimargaritomycetes</taxon>
        <taxon>Dimargaritales</taxon>
        <taxon>Dimargaritaceae</taxon>
        <taxon>Tieghemiomyces</taxon>
    </lineage>
</organism>
<feature type="compositionally biased region" description="Polar residues" evidence="1">
    <location>
        <begin position="28"/>
        <end position="47"/>
    </location>
</feature>
<dbReference type="AlphaFoldDB" id="A0A9W7ZM73"/>
<gene>
    <name evidence="4" type="ORF">IWQ60_010055</name>
</gene>
<proteinExistence type="predicted"/>
<accession>A0A9W7ZM73</accession>
<evidence type="ECO:0008006" key="6">
    <source>
        <dbReference type="Google" id="ProtNLM"/>
    </source>
</evidence>
<protein>
    <recommendedName>
        <fullName evidence="6">Mid2 domain-containing protein</fullName>
    </recommendedName>
</protein>
<feature type="chain" id="PRO_5040812840" description="Mid2 domain-containing protein" evidence="3">
    <location>
        <begin position="25"/>
        <end position="222"/>
    </location>
</feature>
<feature type="region of interest" description="Disordered" evidence="1">
    <location>
        <begin position="134"/>
        <end position="158"/>
    </location>
</feature>
<comment type="caution">
    <text evidence="4">The sequence shown here is derived from an EMBL/GenBank/DDBJ whole genome shotgun (WGS) entry which is preliminary data.</text>
</comment>
<evidence type="ECO:0000256" key="3">
    <source>
        <dbReference type="SAM" id="SignalP"/>
    </source>
</evidence>
<dbReference type="EMBL" id="JANBPT010000912">
    <property type="protein sequence ID" value="KAJ1911615.1"/>
    <property type="molecule type" value="Genomic_DNA"/>
</dbReference>
<dbReference type="OrthoDB" id="5599629at2759"/>
<feature type="region of interest" description="Disordered" evidence="1">
    <location>
        <begin position="28"/>
        <end position="106"/>
    </location>
</feature>
<feature type="compositionally biased region" description="Low complexity" evidence="1">
    <location>
        <begin position="74"/>
        <end position="106"/>
    </location>
</feature>
<sequence length="222" mass="23377">MRLFALLALPAVAICLLSSQGVSAETSLTRQQQQSANNSTVPVQPVTNGKVPPTQDRDATATAASHQRADDNTDTSNSGSSDSTNDSSNSSDSSNSNGSNNADNNNADVVTMTTIAPAPTDNSDAPVVVTIDTTVAAPSSKPTKPASSDNKEDSGSSNKVTTIVVPIVVVVGVVVLVAIGILVFRHYKRRSARQDRMKEALPQNFFSRTQESDAMFLRQLND</sequence>
<feature type="compositionally biased region" description="Low complexity" evidence="1">
    <location>
        <begin position="136"/>
        <end position="148"/>
    </location>
</feature>
<keyword evidence="5" id="KW-1185">Reference proteome</keyword>
<reference evidence="4" key="1">
    <citation type="submission" date="2022-07" db="EMBL/GenBank/DDBJ databases">
        <title>Phylogenomic reconstructions and comparative analyses of Kickxellomycotina fungi.</title>
        <authorList>
            <person name="Reynolds N.K."/>
            <person name="Stajich J.E."/>
            <person name="Barry K."/>
            <person name="Grigoriev I.V."/>
            <person name="Crous P."/>
            <person name="Smith M.E."/>
        </authorList>
    </citation>
    <scope>NUCLEOTIDE SEQUENCE</scope>
    <source>
        <strain evidence="4">RSA 861</strain>
    </source>
</reference>
<evidence type="ECO:0000256" key="1">
    <source>
        <dbReference type="SAM" id="MobiDB-lite"/>
    </source>
</evidence>
<keyword evidence="2" id="KW-0472">Membrane</keyword>
<keyword evidence="3" id="KW-0732">Signal</keyword>
<feature type="transmembrane region" description="Helical" evidence="2">
    <location>
        <begin position="163"/>
        <end position="184"/>
    </location>
</feature>
<feature type="signal peptide" evidence="3">
    <location>
        <begin position="1"/>
        <end position="24"/>
    </location>
</feature>
<name>A0A9W7ZM73_9FUNG</name>
<evidence type="ECO:0000313" key="5">
    <source>
        <dbReference type="Proteomes" id="UP001150569"/>
    </source>
</evidence>
<keyword evidence="2" id="KW-0812">Transmembrane</keyword>
<evidence type="ECO:0000256" key="2">
    <source>
        <dbReference type="SAM" id="Phobius"/>
    </source>
</evidence>
<evidence type="ECO:0000313" key="4">
    <source>
        <dbReference type="EMBL" id="KAJ1911615.1"/>
    </source>
</evidence>